<reference evidence="1" key="2">
    <citation type="journal article" date="2015" name="Data Brief">
        <title>Shoot transcriptome of the giant reed, Arundo donax.</title>
        <authorList>
            <person name="Barrero R.A."/>
            <person name="Guerrero F.D."/>
            <person name="Moolhuijzen P."/>
            <person name="Goolsby J.A."/>
            <person name="Tidwell J."/>
            <person name="Bellgard S.E."/>
            <person name="Bellgard M.I."/>
        </authorList>
    </citation>
    <scope>NUCLEOTIDE SEQUENCE</scope>
    <source>
        <tissue evidence="1">Shoot tissue taken approximately 20 cm above the soil surface</tissue>
    </source>
</reference>
<proteinExistence type="predicted"/>
<dbReference type="EMBL" id="GBRH01227150">
    <property type="protein sequence ID" value="JAD70745.1"/>
    <property type="molecule type" value="Transcribed_RNA"/>
</dbReference>
<name>A0A0A9CBH3_ARUDO</name>
<sequence>MQIFQFSVLQFAQQIYNKNAYPHGYDILQVLPVLLATDIQFNTLCASVVLVCSIADSKVLCLNIHPP</sequence>
<dbReference type="AlphaFoldDB" id="A0A0A9CBH3"/>
<accession>A0A0A9CBH3</accession>
<protein>
    <submittedName>
        <fullName evidence="1">Uncharacterized protein</fullName>
    </submittedName>
</protein>
<reference evidence="1" key="1">
    <citation type="submission" date="2014-09" db="EMBL/GenBank/DDBJ databases">
        <authorList>
            <person name="Magalhaes I.L.F."/>
            <person name="Oliveira U."/>
            <person name="Santos F.R."/>
            <person name="Vidigal T.H.D.A."/>
            <person name="Brescovit A.D."/>
            <person name="Santos A.J."/>
        </authorList>
    </citation>
    <scope>NUCLEOTIDE SEQUENCE</scope>
    <source>
        <tissue evidence="1">Shoot tissue taken approximately 20 cm above the soil surface</tissue>
    </source>
</reference>
<organism evidence="1">
    <name type="scientific">Arundo donax</name>
    <name type="common">Giant reed</name>
    <name type="synonym">Donax arundinaceus</name>
    <dbReference type="NCBI Taxonomy" id="35708"/>
    <lineage>
        <taxon>Eukaryota</taxon>
        <taxon>Viridiplantae</taxon>
        <taxon>Streptophyta</taxon>
        <taxon>Embryophyta</taxon>
        <taxon>Tracheophyta</taxon>
        <taxon>Spermatophyta</taxon>
        <taxon>Magnoliopsida</taxon>
        <taxon>Liliopsida</taxon>
        <taxon>Poales</taxon>
        <taxon>Poaceae</taxon>
        <taxon>PACMAD clade</taxon>
        <taxon>Arundinoideae</taxon>
        <taxon>Arundineae</taxon>
        <taxon>Arundo</taxon>
    </lineage>
</organism>
<evidence type="ECO:0000313" key="1">
    <source>
        <dbReference type="EMBL" id="JAD70745.1"/>
    </source>
</evidence>